<organism evidence="3 4">
    <name type="scientific">Adiantum capillus-veneris</name>
    <name type="common">Maidenhair fern</name>
    <dbReference type="NCBI Taxonomy" id="13818"/>
    <lineage>
        <taxon>Eukaryota</taxon>
        <taxon>Viridiplantae</taxon>
        <taxon>Streptophyta</taxon>
        <taxon>Embryophyta</taxon>
        <taxon>Tracheophyta</taxon>
        <taxon>Polypodiopsida</taxon>
        <taxon>Polypodiidae</taxon>
        <taxon>Polypodiales</taxon>
        <taxon>Pteridineae</taxon>
        <taxon>Pteridaceae</taxon>
        <taxon>Vittarioideae</taxon>
        <taxon>Adiantum</taxon>
    </lineage>
</organism>
<evidence type="ECO:0000256" key="1">
    <source>
        <dbReference type="SAM" id="SignalP"/>
    </source>
</evidence>
<feature type="signal peptide" evidence="1">
    <location>
        <begin position="1"/>
        <end position="17"/>
    </location>
</feature>
<feature type="chain" id="PRO_5039226889" description="Peptide N-acetyl-beta-D-glucosaminyl asparaginase amidase A N-terminal domain-containing protein" evidence="1">
    <location>
        <begin position="18"/>
        <end position="589"/>
    </location>
</feature>
<feature type="domain" description="Peptide N-acetyl-beta-D-glucosaminyl asparaginase amidase A N-terminal" evidence="2">
    <location>
        <begin position="67"/>
        <end position="390"/>
    </location>
</feature>
<dbReference type="EMBL" id="JABFUD020000003">
    <property type="protein sequence ID" value="KAI5081903.1"/>
    <property type="molecule type" value="Genomic_DNA"/>
</dbReference>
<dbReference type="Proteomes" id="UP000886520">
    <property type="component" value="Chromosome 2"/>
</dbReference>
<accession>A0A9D4VA38</accession>
<dbReference type="PANTHER" id="PTHR31104">
    <property type="entry name" value="PEPTIDE-N4-(N-ACETYL-BETA-GLUCOSAMINYL)ASPARAGINE AMIDASE A PROTEIN"/>
    <property type="match status" value="1"/>
</dbReference>
<reference evidence="3" key="1">
    <citation type="submission" date="2021-01" db="EMBL/GenBank/DDBJ databases">
        <title>Adiantum capillus-veneris genome.</title>
        <authorList>
            <person name="Fang Y."/>
            <person name="Liao Q."/>
        </authorList>
    </citation>
    <scope>NUCLEOTIDE SEQUENCE</scope>
    <source>
        <strain evidence="3">H3</strain>
        <tissue evidence="3">Leaf</tissue>
    </source>
</reference>
<evidence type="ECO:0000313" key="4">
    <source>
        <dbReference type="Proteomes" id="UP000886520"/>
    </source>
</evidence>
<keyword evidence="1" id="KW-0732">Signal</keyword>
<gene>
    <name evidence="3" type="ORF">GOP47_0001646</name>
</gene>
<proteinExistence type="predicted"/>
<dbReference type="InterPro" id="IPR056948">
    <property type="entry name" value="PNGaseA_N"/>
</dbReference>
<dbReference type="Pfam" id="PF25156">
    <property type="entry name" value="PNGase_A_C"/>
    <property type="match status" value="1"/>
</dbReference>
<comment type="caution">
    <text evidence="3">The sequence shown here is derived from an EMBL/GenBank/DDBJ whole genome shotgun (WGS) entry which is preliminary data.</text>
</comment>
<dbReference type="OrthoDB" id="339900at2759"/>
<dbReference type="InterPro" id="IPR021102">
    <property type="entry name" value="PNGase_A"/>
</dbReference>
<dbReference type="AlphaFoldDB" id="A0A9D4VA38"/>
<name>A0A9D4VA38_ADICA</name>
<protein>
    <recommendedName>
        <fullName evidence="2">Peptide N-acetyl-beta-D-glucosaminyl asparaginase amidase A N-terminal domain-containing protein</fullName>
    </recommendedName>
</protein>
<evidence type="ECO:0000259" key="2">
    <source>
        <dbReference type="Pfam" id="PF12222"/>
    </source>
</evidence>
<keyword evidence="4" id="KW-1185">Reference proteome</keyword>
<dbReference type="Pfam" id="PF12222">
    <property type="entry name" value="PNGaseA"/>
    <property type="match status" value="1"/>
</dbReference>
<sequence length="589" mass="63973">MVLAACFIILIVVAVEAVDNQVSYPINVHGWVFGHHPHVTHPQADGDTSTSSKTTFFEVNRPIDLPAGSKLLCSTPILNRHVFGDTGDAAPATSQFATCTAGATFDRVVLRWQGSCTGRQFGRISTVWVSGVEVVRTCTPEFPDGGGSWAFSKDVTRFTSLFKTVRKVSVELGNVPDVDYNGVYNISIFLDFYQTGLKRQYASPDLSTAPAHKIKAIALPNPKSGGYWFRLGGSDNPQSISKEVTGLPRNAYRAVLELCVSSHGDDESWFTNPPNDYADSTNLTFGNGPFREISVSIDNKFVGSVWPFPLVYTGGFNPLAWRPALPIGTSLVPSYDLEITPFLSYLIDGSPHTITLTVTNSLSVWLIDANLHLWVDSKGTTTFSSLLNYNAPYYAPSINSKFSGLDGQFVVSADRNYSFSGWVLSSQGNVTICVTSSFTYNNTVLLEDNYGYQTANLLITSQRQIVTSNDTAILATYKTTTEFPFGITCTQRDGPNDSTYLKCSIAHGMSSDEFAIYAKGNFARSISNIQTAAGELNVASDNTVSGGTGSLHQQYDYKGTKGCYKRLLSTQDSTILADSSSSICTPCNS</sequence>
<evidence type="ECO:0000313" key="3">
    <source>
        <dbReference type="EMBL" id="KAI5081903.1"/>
    </source>
</evidence>